<accession>A0A177N904</accession>
<reference evidence="1 2" key="1">
    <citation type="submission" date="2016-03" db="EMBL/GenBank/DDBJ databases">
        <authorList>
            <person name="Ploux O."/>
        </authorList>
    </citation>
    <scope>NUCLEOTIDE SEQUENCE [LARGE SCALE GENOMIC DNA]</scope>
    <source>
        <strain evidence="1 2">R-45370</strain>
    </source>
</reference>
<dbReference type="EMBL" id="LUUI01000117">
    <property type="protein sequence ID" value="OAI13669.1"/>
    <property type="molecule type" value="Genomic_DNA"/>
</dbReference>
<organism evidence="1 2">
    <name type="scientific">Methylomonas lenta</name>
    <dbReference type="NCBI Taxonomy" id="980561"/>
    <lineage>
        <taxon>Bacteria</taxon>
        <taxon>Pseudomonadati</taxon>
        <taxon>Pseudomonadota</taxon>
        <taxon>Gammaproteobacteria</taxon>
        <taxon>Methylococcales</taxon>
        <taxon>Methylococcaceae</taxon>
        <taxon>Methylomonas</taxon>
    </lineage>
</organism>
<protein>
    <submittedName>
        <fullName evidence="1">Uncharacterized protein</fullName>
    </submittedName>
</protein>
<gene>
    <name evidence="1" type="ORF">A1359_12070</name>
</gene>
<sequence>MSRVSFSYRHELLARRSLIRILRHLDWIGRIEEATDVMEARDKEGIPPRLVEQCVRSNERGLT</sequence>
<evidence type="ECO:0000313" key="1">
    <source>
        <dbReference type="EMBL" id="OAI13669.1"/>
    </source>
</evidence>
<name>A0A177N904_9GAMM</name>
<comment type="caution">
    <text evidence="1">The sequence shown here is derived from an EMBL/GenBank/DDBJ whole genome shotgun (WGS) entry which is preliminary data.</text>
</comment>
<dbReference type="RefSeq" id="WP_066984163.1">
    <property type="nucleotide sequence ID" value="NZ_LUUI01000117.1"/>
</dbReference>
<dbReference type="STRING" id="980561.A1359_12070"/>
<dbReference type="AlphaFoldDB" id="A0A177N904"/>
<dbReference type="Proteomes" id="UP000078476">
    <property type="component" value="Unassembled WGS sequence"/>
</dbReference>
<proteinExistence type="predicted"/>
<evidence type="ECO:0000313" key="2">
    <source>
        <dbReference type="Proteomes" id="UP000078476"/>
    </source>
</evidence>
<keyword evidence="2" id="KW-1185">Reference proteome</keyword>